<evidence type="ECO:0000313" key="2">
    <source>
        <dbReference type="Proteomes" id="UP000252519"/>
    </source>
</evidence>
<dbReference type="EMBL" id="JOJR01000052">
    <property type="protein sequence ID" value="RCN48083.1"/>
    <property type="molecule type" value="Genomic_DNA"/>
</dbReference>
<organism evidence="1 2">
    <name type="scientific">Ancylostoma caninum</name>
    <name type="common">Dog hookworm</name>
    <dbReference type="NCBI Taxonomy" id="29170"/>
    <lineage>
        <taxon>Eukaryota</taxon>
        <taxon>Metazoa</taxon>
        <taxon>Ecdysozoa</taxon>
        <taxon>Nematoda</taxon>
        <taxon>Chromadorea</taxon>
        <taxon>Rhabditida</taxon>
        <taxon>Rhabditina</taxon>
        <taxon>Rhabditomorpha</taxon>
        <taxon>Strongyloidea</taxon>
        <taxon>Ancylostomatidae</taxon>
        <taxon>Ancylostomatinae</taxon>
        <taxon>Ancylostoma</taxon>
    </lineage>
</organism>
<sequence length="232" mass="25544">VYSNGSRYVTSQGDLVVIEATRDSFGDYKVVASVDGLNEAVSNLFTVRPSQNSGGLFDGLSIVYFSDDRTIFSSSNAQKSGEAFDCVASRRDGARTRWFLDGAAISGTETGVELSQNNRRLTLSVPDVLGKGRSEHKLDCKVVAESGRAFDQRSLKINVIEGPELRALPAEEFRPLGSELNLQCSQKKKNGVPPTTKWYFNGREVSSLEGFFLLSSNIFSARFRPSFLSQFR</sequence>
<reference evidence="1 2" key="1">
    <citation type="submission" date="2014-10" db="EMBL/GenBank/DDBJ databases">
        <title>Draft genome of the hookworm Ancylostoma caninum.</title>
        <authorList>
            <person name="Mitreva M."/>
        </authorList>
    </citation>
    <scope>NUCLEOTIDE SEQUENCE [LARGE SCALE GENOMIC DNA]</scope>
    <source>
        <strain evidence="1 2">Baltimore</strain>
    </source>
</reference>
<feature type="non-terminal residue" evidence="1">
    <location>
        <position position="1"/>
    </location>
</feature>
<proteinExistence type="predicted"/>
<protein>
    <recommendedName>
        <fullName evidence="3">Ig-like domain-containing protein</fullName>
    </recommendedName>
</protein>
<name>A0A368GUN3_ANCCA</name>
<dbReference type="Proteomes" id="UP000252519">
    <property type="component" value="Unassembled WGS sequence"/>
</dbReference>
<comment type="caution">
    <text evidence="1">The sequence shown here is derived from an EMBL/GenBank/DDBJ whole genome shotgun (WGS) entry which is preliminary data.</text>
</comment>
<keyword evidence="2" id="KW-1185">Reference proteome</keyword>
<evidence type="ECO:0008006" key="3">
    <source>
        <dbReference type="Google" id="ProtNLM"/>
    </source>
</evidence>
<dbReference type="OrthoDB" id="8923679at2759"/>
<dbReference type="STRING" id="29170.A0A368GUN3"/>
<gene>
    <name evidence="1" type="ORF">ANCCAN_05909</name>
</gene>
<accession>A0A368GUN3</accession>
<dbReference type="AlphaFoldDB" id="A0A368GUN3"/>
<evidence type="ECO:0000313" key="1">
    <source>
        <dbReference type="EMBL" id="RCN48083.1"/>
    </source>
</evidence>